<reference evidence="11" key="1">
    <citation type="submission" date="2016-05" db="EMBL/GenBank/DDBJ databases">
        <title>Comparative genomics of biotechnologically important yeasts.</title>
        <authorList>
            <consortium name="DOE Joint Genome Institute"/>
            <person name="Riley R."/>
            <person name="Haridas S."/>
            <person name="Wolfe K.H."/>
            <person name="Lopes M.R."/>
            <person name="Hittinger C.T."/>
            <person name="Goker M."/>
            <person name="Salamov A."/>
            <person name="Wisecaver J."/>
            <person name="Long T.M."/>
            <person name="Aerts A.L."/>
            <person name="Barry K."/>
            <person name="Choi C."/>
            <person name="Clum A."/>
            <person name="Coughlan A.Y."/>
            <person name="Deshpande S."/>
            <person name="Douglass A.P."/>
            <person name="Hanson S.J."/>
            <person name="Klenk H.-P."/>
            <person name="Labutti K."/>
            <person name="Lapidus A."/>
            <person name="Lindquist E."/>
            <person name="Lipzen A."/>
            <person name="Meier-Kolthoff J.P."/>
            <person name="Ohm R.A."/>
            <person name="Otillar R.P."/>
            <person name="Pangilinan J."/>
            <person name="Peng Y."/>
            <person name="Rokas A."/>
            <person name="Rosa C.A."/>
            <person name="Scheuner C."/>
            <person name="Sibirny A.A."/>
            <person name="Slot J.C."/>
            <person name="Stielow J.B."/>
            <person name="Sun H."/>
            <person name="Kurtzman C.P."/>
            <person name="Blackwell M."/>
            <person name="Grigoriev I.V."/>
            <person name="Jeffries T.W."/>
        </authorList>
    </citation>
    <scope>NUCLEOTIDE SEQUENCE [LARGE SCALE GENOMIC DNA]</scope>
    <source>
        <strain evidence="11">NRRL Y-12698</strain>
    </source>
</reference>
<evidence type="ECO:0000313" key="11">
    <source>
        <dbReference type="Proteomes" id="UP000094336"/>
    </source>
</evidence>
<feature type="transmembrane region" description="Helical" evidence="9">
    <location>
        <begin position="76"/>
        <end position="95"/>
    </location>
</feature>
<evidence type="ECO:0000313" key="10">
    <source>
        <dbReference type="EMBL" id="ODQ82102.1"/>
    </source>
</evidence>
<evidence type="ECO:0000256" key="8">
    <source>
        <dbReference type="ARBA" id="ARBA00023136"/>
    </source>
</evidence>
<evidence type="ECO:0000256" key="6">
    <source>
        <dbReference type="ARBA" id="ARBA00022989"/>
    </source>
</evidence>
<dbReference type="InterPro" id="IPR022533">
    <property type="entry name" value="Cox20"/>
</dbReference>
<dbReference type="PANTHER" id="PTHR31586">
    <property type="entry name" value="CYTOCHROME C OXIDASE PROTEIN 20"/>
    <property type="match status" value="1"/>
</dbReference>
<comment type="subcellular location">
    <subcellularLocation>
        <location evidence="1">Mitochondrion inner membrane</location>
    </subcellularLocation>
</comment>
<evidence type="ECO:0000256" key="1">
    <source>
        <dbReference type="ARBA" id="ARBA00004273"/>
    </source>
</evidence>
<dbReference type="GeneID" id="30146007"/>
<comment type="similarity">
    <text evidence="2">Belongs to the COX20 family.</text>
</comment>
<dbReference type="AlphaFoldDB" id="A0A1E3QYB1"/>
<evidence type="ECO:0000256" key="2">
    <source>
        <dbReference type="ARBA" id="ARBA00009575"/>
    </source>
</evidence>
<keyword evidence="4 9" id="KW-0812">Transmembrane</keyword>
<dbReference type="GO" id="GO:0033617">
    <property type="term" value="P:mitochondrial respiratory chain complex IV assembly"/>
    <property type="evidence" value="ECO:0007669"/>
    <property type="project" value="EnsemblFungi"/>
</dbReference>
<protein>
    <recommendedName>
        <fullName evidence="3">Cytochrome c oxidase assembly protein COX20, mitochondrial</fullName>
    </recommendedName>
</protein>
<keyword evidence="7" id="KW-0496">Mitochondrion</keyword>
<dbReference type="Proteomes" id="UP000094336">
    <property type="component" value="Unassembled WGS sequence"/>
</dbReference>
<dbReference type="PANTHER" id="PTHR31586:SF1">
    <property type="entry name" value="CYTOCHROME C OXIDASE ASSEMBLY PROTEIN COX20, MITOCHONDRIAL"/>
    <property type="match status" value="1"/>
</dbReference>
<dbReference type="EMBL" id="KV454427">
    <property type="protein sequence ID" value="ODQ82102.1"/>
    <property type="molecule type" value="Genomic_DNA"/>
</dbReference>
<keyword evidence="11" id="KW-1185">Reference proteome</keyword>
<dbReference type="OrthoDB" id="14603at2759"/>
<evidence type="ECO:0000256" key="5">
    <source>
        <dbReference type="ARBA" id="ARBA00022792"/>
    </source>
</evidence>
<organism evidence="10 11">
    <name type="scientific">Babjeviella inositovora NRRL Y-12698</name>
    <dbReference type="NCBI Taxonomy" id="984486"/>
    <lineage>
        <taxon>Eukaryota</taxon>
        <taxon>Fungi</taxon>
        <taxon>Dikarya</taxon>
        <taxon>Ascomycota</taxon>
        <taxon>Saccharomycotina</taxon>
        <taxon>Pichiomycetes</taxon>
        <taxon>Serinales incertae sedis</taxon>
        <taxon>Babjeviella</taxon>
    </lineage>
</organism>
<dbReference type="GO" id="GO:0043069">
    <property type="term" value="P:negative regulation of programmed cell death"/>
    <property type="evidence" value="ECO:0007669"/>
    <property type="project" value="EnsemblFungi"/>
</dbReference>
<name>A0A1E3QYB1_9ASCO</name>
<dbReference type="Pfam" id="PF12597">
    <property type="entry name" value="Cox20"/>
    <property type="match status" value="1"/>
</dbReference>
<evidence type="ECO:0000256" key="7">
    <source>
        <dbReference type="ARBA" id="ARBA00023128"/>
    </source>
</evidence>
<proteinExistence type="inferred from homology"/>
<evidence type="ECO:0000256" key="9">
    <source>
        <dbReference type="SAM" id="Phobius"/>
    </source>
</evidence>
<dbReference type="GO" id="GO:0005743">
    <property type="term" value="C:mitochondrial inner membrane"/>
    <property type="evidence" value="ECO:0007669"/>
    <property type="project" value="UniProtKB-SubCell"/>
</dbReference>
<accession>A0A1E3QYB1</accession>
<dbReference type="PIRSF" id="PIRSF007871">
    <property type="entry name" value="Cox20"/>
    <property type="match status" value="1"/>
</dbReference>
<keyword evidence="8 9" id="KW-0472">Membrane</keyword>
<evidence type="ECO:0000256" key="4">
    <source>
        <dbReference type="ARBA" id="ARBA00022692"/>
    </source>
</evidence>
<keyword evidence="6 9" id="KW-1133">Transmembrane helix</keyword>
<dbReference type="RefSeq" id="XP_018987430.1">
    <property type="nucleotide sequence ID" value="XM_019128154.1"/>
</dbReference>
<sequence length="143" mass="15890">MVWPFSKSKPAEAPVEAPVPEVPQFLEDLPPKFNDDAPLSRDSVPKKSTLTQAVATIKRDDFSPSNMMKIPCFREGMMTGLSALGVLGAITFITSKNVRKATNWGMAGFLLGSCVGWEQCRVVRMRSFENVQQAKEVIRNKEK</sequence>
<keyword evidence="5" id="KW-0999">Mitochondrion inner membrane</keyword>
<evidence type="ECO:0000256" key="3">
    <source>
        <dbReference type="ARBA" id="ARBA00017689"/>
    </source>
</evidence>
<gene>
    <name evidence="10" type="ORF">BABINDRAFT_160298</name>
</gene>
<dbReference type="GO" id="GO:0051082">
    <property type="term" value="F:unfolded protein binding"/>
    <property type="evidence" value="ECO:0007669"/>
    <property type="project" value="EnsemblFungi"/>
</dbReference>